<proteinExistence type="predicted"/>
<dbReference type="RefSeq" id="WP_213819294.1">
    <property type="nucleotide sequence ID" value="NZ_JAAMFI010000001.1"/>
</dbReference>
<evidence type="ECO:0000313" key="2">
    <source>
        <dbReference type="EMBL" id="MBS9334684.1"/>
    </source>
</evidence>
<dbReference type="EMBL" id="JAAMFI010000001">
    <property type="protein sequence ID" value="MBS9334684.1"/>
    <property type="molecule type" value="Genomic_DNA"/>
</dbReference>
<dbReference type="InterPro" id="IPR036291">
    <property type="entry name" value="NAD(P)-bd_dom_sf"/>
</dbReference>
<dbReference type="InterPro" id="IPR016040">
    <property type="entry name" value="NAD(P)-bd_dom"/>
</dbReference>
<sequence>MKNIAIIGANGQIARLVESHYINHEEIQLRLLARKITRLPETIKNAENVDLIDGDANSYEDVKKTIQETDIVYLNLGGVFTPMVRNILQVMDDLNVSRLIHVTGLGLYHEVPEPFESWLEESVGHSVMEDTRVAADLIEQNQTINATIIRAAYMSNADKVSYELTTRHEPYKGTTISRASIADLIEQIIDDPTRYQHESLGIAEPGTDGPYPIYKD</sequence>
<name>A0ABS5QNI9_9LACO</name>
<accession>A0ABS5QNI9</accession>
<dbReference type="Gene3D" id="3.40.50.720">
    <property type="entry name" value="NAD(P)-binding Rossmann-like Domain"/>
    <property type="match status" value="1"/>
</dbReference>
<feature type="domain" description="NAD(P)-binding" evidence="1">
    <location>
        <begin position="8"/>
        <end position="192"/>
    </location>
</feature>
<dbReference type="InterPro" id="IPR051606">
    <property type="entry name" value="Polyketide_Oxido-like"/>
</dbReference>
<dbReference type="PANTHER" id="PTHR43355:SF2">
    <property type="entry name" value="FLAVIN REDUCTASE (NADPH)"/>
    <property type="match status" value="1"/>
</dbReference>
<reference evidence="2 3" key="1">
    <citation type="submission" date="2020-02" db="EMBL/GenBank/DDBJ databases">
        <title>Fructobacillus sp. isolated from paper mulberry of Taiwan.</title>
        <authorList>
            <person name="Lin S.-T."/>
        </authorList>
    </citation>
    <scope>NUCLEOTIDE SEQUENCE [LARGE SCALE GENOMIC DNA]</scope>
    <source>
        <strain evidence="2 3">M1-10</strain>
    </source>
</reference>
<dbReference type="Pfam" id="PF13460">
    <property type="entry name" value="NAD_binding_10"/>
    <property type="match status" value="1"/>
</dbReference>
<dbReference type="PANTHER" id="PTHR43355">
    <property type="entry name" value="FLAVIN REDUCTASE (NADPH)"/>
    <property type="match status" value="1"/>
</dbReference>
<comment type="caution">
    <text evidence="2">The sequence shown here is derived from an EMBL/GenBank/DDBJ whole genome shotgun (WGS) entry which is preliminary data.</text>
</comment>
<gene>
    <name evidence="2" type="ORF">G6R27_01365</name>
</gene>
<dbReference type="Proteomes" id="UP001519418">
    <property type="component" value="Unassembled WGS sequence"/>
</dbReference>
<organism evidence="2 3">
    <name type="scientific">Fructobacillus papyriferae</name>
    <dbReference type="NCBI Taxonomy" id="2713171"/>
    <lineage>
        <taxon>Bacteria</taxon>
        <taxon>Bacillati</taxon>
        <taxon>Bacillota</taxon>
        <taxon>Bacilli</taxon>
        <taxon>Lactobacillales</taxon>
        <taxon>Lactobacillaceae</taxon>
        <taxon>Fructobacillus</taxon>
    </lineage>
</organism>
<evidence type="ECO:0000313" key="3">
    <source>
        <dbReference type="Proteomes" id="UP001519418"/>
    </source>
</evidence>
<protein>
    <submittedName>
        <fullName evidence="2">NAD(P)H-binding protein</fullName>
    </submittedName>
</protein>
<evidence type="ECO:0000259" key="1">
    <source>
        <dbReference type="Pfam" id="PF13460"/>
    </source>
</evidence>
<keyword evidence="3" id="KW-1185">Reference proteome</keyword>
<dbReference type="SUPFAM" id="SSF51735">
    <property type="entry name" value="NAD(P)-binding Rossmann-fold domains"/>
    <property type="match status" value="1"/>
</dbReference>